<name>D5XE52_THEPJ</name>
<evidence type="ECO:0000259" key="1">
    <source>
        <dbReference type="PROSITE" id="PS50846"/>
    </source>
</evidence>
<protein>
    <submittedName>
        <fullName evidence="2">Heavy metal transport/detoxification protein</fullName>
    </submittedName>
</protein>
<dbReference type="SUPFAM" id="SSF55008">
    <property type="entry name" value="HMA, heavy metal-associated domain"/>
    <property type="match status" value="1"/>
</dbReference>
<accession>D5XE52</accession>
<evidence type="ECO:0000313" key="3">
    <source>
        <dbReference type="Proteomes" id="UP000002377"/>
    </source>
</evidence>
<organism evidence="2 3">
    <name type="scientific">Thermincola potens (strain JR)</name>
    <dbReference type="NCBI Taxonomy" id="635013"/>
    <lineage>
        <taxon>Bacteria</taxon>
        <taxon>Bacillati</taxon>
        <taxon>Bacillota</taxon>
        <taxon>Clostridia</taxon>
        <taxon>Eubacteriales</taxon>
        <taxon>Thermincolaceae</taxon>
        <taxon>Thermincola</taxon>
    </lineage>
</organism>
<dbReference type="EMBL" id="CP002028">
    <property type="protein sequence ID" value="ADG81923.1"/>
    <property type="molecule type" value="Genomic_DNA"/>
</dbReference>
<dbReference type="InterPro" id="IPR036163">
    <property type="entry name" value="HMA_dom_sf"/>
</dbReference>
<feature type="domain" description="HMA" evidence="1">
    <location>
        <begin position="12"/>
        <end position="78"/>
    </location>
</feature>
<dbReference type="STRING" id="635013.TherJR_1058"/>
<proteinExistence type="predicted"/>
<evidence type="ECO:0000313" key="2">
    <source>
        <dbReference type="EMBL" id="ADG81923.1"/>
    </source>
</evidence>
<sequence>MCECCANHAKKHEDHIHVQGVNCGHCVNAIEKALADMPGINGLEHLAEANQLKISFDARLVDVAKLTEIITGLGYNVA</sequence>
<dbReference type="GO" id="GO:0046872">
    <property type="term" value="F:metal ion binding"/>
    <property type="evidence" value="ECO:0007669"/>
    <property type="project" value="InterPro"/>
</dbReference>
<dbReference type="RefSeq" id="WP_013119942.1">
    <property type="nucleotide sequence ID" value="NC_014152.1"/>
</dbReference>
<dbReference type="KEGG" id="tjr:TherJR_1058"/>
<dbReference type="Proteomes" id="UP000002377">
    <property type="component" value="Chromosome"/>
</dbReference>
<gene>
    <name evidence="2" type="ordered locus">TherJR_1058</name>
</gene>
<dbReference type="OrthoDB" id="9813965at2"/>
<dbReference type="CDD" id="cd00371">
    <property type="entry name" value="HMA"/>
    <property type="match status" value="1"/>
</dbReference>
<dbReference type="HOGENOM" id="CLU_134973_10_4_9"/>
<dbReference type="AlphaFoldDB" id="D5XE52"/>
<dbReference type="PROSITE" id="PS50846">
    <property type="entry name" value="HMA_2"/>
    <property type="match status" value="1"/>
</dbReference>
<dbReference type="eggNOG" id="COG2608">
    <property type="taxonomic scope" value="Bacteria"/>
</dbReference>
<dbReference type="InterPro" id="IPR006121">
    <property type="entry name" value="HMA_dom"/>
</dbReference>
<keyword evidence="3" id="KW-1185">Reference proteome</keyword>
<reference evidence="2 3" key="1">
    <citation type="submission" date="2010-05" db="EMBL/GenBank/DDBJ databases">
        <title>Complete sequence of Thermincola sp. JR.</title>
        <authorList>
            <consortium name="US DOE Joint Genome Institute"/>
            <person name="Lucas S."/>
            <person name="Copeland A."/>
            <person name="Lapidus A."/>
            <person name="Cheng J.-F."/>
            <person name="Bruce D."/>
            <person name="Goodwin L."/>
            <person name="Pitluck S."/>
            <person name="Chertkov O."/>
            <person name="Detter J.C."/>
            <person name="Han C."/>
            <person name="Tapia R."/>
            <person name="Land M."/>
            <person name="Hauser L."/>
            <person name="Kyrpides N."/>
            <person name="Mikhailova N."/>
            <person name="Hazen T.C."/>
            <person name="Woyke T."/>
        </authorList>
    </citation>
    <scope>NUCLEOTIDE SEQUENCE [LARGE SCALE GENOMIC DNA]</scope>
    <source>
        <strain evidence="2 3">JR</strain>
    </source>
</reference>
<dbReference type="Gene3D" id="3.30.70.100">
    <property type="match status" value="1"/>
</dbReference>
<dbReference type="Pfam" id="PF00403">
    <property type="entry name" value="HMA"/>
    <property type="match status" value="1"/>
</dbReference>